<dbReference type="PANTHER" id="PTHR46317">
    <property type="entry name" value="HYDROLASE OF PHP SUPERFAMILY-RELATED PROTEIN"/>
    <property type="match status" value="1"/>
</dbReference>
<dbReference type="HOGENOM" id="CLU_031506_5_2_0"/>
<organism evidence="5 6">
    <name type="scientific">Sebaldella termitidis (strain ATCC 33386 / NCTC 11300)</name>
    <dbReference type="NCBI Taxonomy" id="526218"/>
    <lineage>
        <taxon>Bacteria</taxon>
        <taxon>Fusobacteriati</taxon>
        <taxon>Fusobacteriota</taxon>
        <taxon>Fusobacteriia</taxon>
        <taxon>Fusobacteriales</taxon>
        <taxon>Leptotrichiaceae</taxon>
        <taxon>Sebaldella</taxon>
    </lineage>
</organism>
<evidence type="ECO:0000313" key="6">
    <source>
        <dbReference type="Proteomes" id="UP000000845"/>
    </source>
</evidence>
<feature type="binding site" evidence="4">
    <location>
        <position position="130"/>
    </location>
    <ligand>
        <name>a divalent metal cation</name>
        <dbReference type="ChEBI" id="CHEBI:60240"/>
        <label>2</label>
    </ligand>
</feature>
<comment type="similarity">
    <text evidence="1">Belongs to the metallo-dependent hydrolases superfamily. TatD-type hydrolase family.</text>
</comment>
<evidence type="ECO:0000256" key="3">
    <source>
        <dbReference type="ARBA" id="ARBA00022801"/>
    </source>
</evidence>
<dbReference type="RefSeq" id="WP_012861516.1">
    <property type="nucleotide sequence ID" value="NC_013517.1"/>
</dbReference>
<dbReference type="Proteomes" id="UP000000845">
    <property type="component" value="Chromosome"/>
</dbReference>
<dbReference type="eggNOG" id="COG0084">
    <property type="taxonomic scope" value="Bacteria"/>
</dbReference>
<dbReference type="AlphaFoldDB" id="D1AK06"/>
<feature type="binding site" evidence="4">
    <location>
        <position position="8"/>
    </location>
    <ligand>
        <name>a divalent metal cation</name>
        <dbReference type="ChEBI" id="CHEBI:60240"/>
        <label>1</label>
    </ligand>
</feature>
<dbReference type="InterPro" id="IPR032466">
    <property type="entry name" value="Metal_Hydrolase"/>
</dbReference>
<dbReference type="EMBL" id="CP001739">
    <property type="protein sequence ID" value="ACZ08922.1"/>
    <property type="molecule type" value="Genomic_DNA"/>
</dbReference>
<dbReference type="CDD" id="cd01310">
    <property type="entry name" value="TatD_DNAse"/>
    <property type="match status" value="1"/>
</dbReference>
<evidence type="ECO:0000313" key="5">
    <source>
        <dbReference type="EMBL" id="ACZ08922.1"/>
    </source>
</evidence>
<dbReference type="PANTHER" id="PTHR46317:SF1">
    <property type="entry name" value="HYDROLASE, TATD FAMILY"/>
    <property type="match status" value="1"/>
</dbReference>
<accession>D1AK06</accession>
<keyword evidence="6" id="KW-1185">Reference proteome</keyword>
<keyword evidence="2 4" id="KW-0479">Metal-binding</keyword>
<dbReference type="Pfam" id="PF01026">
    <property type="entry name" value="TatD_DNase"/>
    <property type="match status" value="1"/>
</dbReference>
<evidence type="ECO:0000256" key="2">
    <source>
        <dbReference type="ARBA" id="ARBA00022723"/>
    </source>
</evidence>
<feature type="binding site" evidence="4">
    <location>
        <position position="154"/>
    </location>
    <ligand>
        <name>a divalent metal cation</name>
        <dbReference type="ChEBI" id="CHEBI:60240"/>
        <label>2</label>
    </ligand>
</feature>
<keyword evidence="3" id="KW-0378">Hydrolase</keyword>
<evidence type="ECO:0000256" key="1">
    <source>
        <dbReference type="ARBA" id="ARBA00009275"/>
    </source>
</evidence>
<name>D1AK06_SEBTE</name>
<gene>
    <name evidence="5" type="ordered locus">Sterm_2067</name>
</gene>
<evidence type="ECO:0000256" key="4">
    <source>
        <dbReference type="PIRSR" id="PIRSR005902-1"/>
    </source>
</evidence>
<dbReference type="PIRSF" id="PIRSF005902">
    <property type="entry name" value="DNase_TatD"/>
    <property type="match status" value="1"/>
</dbReference>
<feature type="binding site" evidence="4">
    <location>
        <position position="202"/>
    </location>
    <ligand>
        <name>a divalent metal cation</name>
        <dbReference type="ChEBI" id="CHEBI:60240"/>
        <label>1</label>
    </ligand>
</feature>
<sequence>MNIDVHCHFEQLPAELREKEIRRNIVAGVAVDYKSGEILLEYKKIYPNLMVCLGIHPEYPEKYGDYELVEKQIRENVSEISAIGEIGLPYFNLLEIEDMEKKADILKKAEIIFERFLKLAAELDLPVNLHCIEDSGEYAIRELEKYKIKKALFHWFEGDLSALEKIKGNGWNISVSPDVIYNKEYEKFVRNIPLEIITLESDGPWEYGGEIGIPSMTEKTADFLTKIYSKSKEEILEIANRNACVLFNIKND</sequence>
<reference evidence="6" key="1">
    <citation type="submission" date="2009-09" db="EMBL/GenBank/DDBJ databases">
        <title>The complete chromosome of Sebaldella termitidis ATCC 33386.</title>
        <authorList>
            <consortium name="US DOE Joint Genome Institute (JGI-PGF)"/>
            <person name="Lucas S."/>
            <person name="Copeland A."/>
            <person name="Lapidus A."/>
            <person name="Glavina del Rio T."/>
            <person name="Dalin E."/>
            <person name="Tice H."/>
            <person name="Bruce D."/>
            <person name="Goodwin L."/>
            <person name="Pitluck S."/>
            <person name="Kyrpides N."/>
            <person name="Mavromatis K."/>
            <person name="Ivanova N."/>
            <person name="Mikhailova N."/>
            <person name="Sims D."/>
            <person name="Meincke L."/>
            <person name="Brettin T."/>
            <person name="Detter J.C."/>
            <person name="Han C."/>
            <person name="Larimer F."/>
            <person name="Land M."/>
            <person name="Hauser L."/>
            <person name="Markowitz V."/>
            <person name="Cheng J.F."/>
            <person name="Hugenholtz P."/>
            <person name="Woyke T."/>
            <person name="Wu D."/>
            <person name="Eisen J.A."/>
        </authorList>
    </citation>
    <scope>NUCLEOTIDE SEQUENCE [LARGE SCALE GENOMIC DNA]</scope>
    <source>
        <strain evidence="6">ATCC 33386 / NCTC 11300</strain>
    </source>
</reference>
<dbReference type="GO" id="GO:0016788">
    <property type="term" value="F:hydrolase activity, acting on ester bonds"/>
    <property type="evidence" value="ECO:0007669"/>
    <property type="project" value="InterPro"/>
</dbReference>
<reference evidence="5 6" key="2">
    <citation type="journal article" date="2010" name="Stand. Genomic Sci.">
        <title>Complete genome sequence of Sebaldella termitidis type strain (NCTC 11300).</title>
        <authorList>
            <person name="Harmon-Smith M."/>
            <person name="Celia L."/>
            <person name="Chertkov O."/>
            <person name="Lapidus A."/>
            <person name="Copeland A."/>
            <person name="Glavina Del Rio T."/>
            <person name="Nolan M."/>
            <person name="Lucas S."/>
            <person name="Tice H."/>
            <person name="Cheng J.F."/>
            <person name="Han C."/>
            <person name="Detter J.C."/>
            <person name="Bruce D."/>
            <person name="Goodwin L."/>
            <person name="Pitluck S."/>
            <person name="Pati A."/>
            <person name="Liolios K."/>
            <person name="Ivanova N."/>
            <person name="Mavromatis K."/>
            <person name="Mikhailova N."/>
            <person name="Chen A."/>
            <person name="Palaniappan K."/>
            <person name="Land M."/>
            <person name="Hauser L."/>
            <person name="Chang Y.J."/>
            <person name="Jeffries C.D."/>
            <person name="Brettin T."/>
            <person name="Goker M."/>
            <person name="Beck B."/>
            <person name="Bristow J."/>
            <person name="Eisen J.A."/>
            <person name="Markowitz V."/>
            <person name="Hugenholtz P."/>
            <person name="Kyrpides N.C."/>
            <person name="Klenk H.P."/>
            <person name="Chen F."/>
        </authorList>
    </citation>
    <scope>NUCLEOTIDE SEQUENCE [LARGE SCALE GENOMIC DNA]</scope>
    <source>
        <strain evidence="6">ATCC 33386 / NCTC 11300</strain>
    </source>
</reference>
<dbReference type="GO" id="GO:0046872">
    <property type="term" value="F:metal ion binding"/>
    <property type="evidence" value="ECO:0007669"/>
    <property type="project" value="UniProtKB-KW"/>
</dbReference>
<dbReference type="STRING" id="526218.Sterm_2067"/>
<proteinExistence type="inferred from homology"/>
<feature type="binding site" evidence="4">
    <location>
        <position position="85"/>
    </location>
    <ligand>
        <name>a divalent metal cation</name>
        <dbReference type="ChEBI" id="CHEBI:60240"/>
        <label>1</label>
    </ligand>
</feature>
<dbReference type="Gene3D" id="3.20.20.140">
    <property type="entry name" value="Metal-dependent hydrolases"/>
    <property type="match status" value="1"/>
</dbReference>
<protein>
    <submittedName>
        <fullName evidence="5">TatD-related deoxyribonuclease</fullName>
    </submittedName>
</protein>
<dbReference type="KEGG" id="str:Sterm_2067"/>
<feature type="binding site" evidence="4">
    <location>
        <position position="6"/>
    </location>
    <ligand>
        <name>a divalent metal cation</name>
        <dbReference type="ChEBI" id="CHEBI:60240"/>
        <label>1</label>
    </ligand>
</feature>
<dbReference type="SUPFAM" id="SSF51556">
    <property type="entry name" value="Metallo-dependent hydrolases"/>
    <property type="match status" value="1"/>
</dbReference>
<dbReference type="InterPro" id="IPR001130">
    <property type="entry name" value="TatD-like"/>
</dbReference>